<feature type="domain" description="AAA+ ATPase" evidence="12">
    <location>
        <begin position="176"/>
        <end position="357"/>
    </location>
</feature>
<comment type="similarity">
    <text evidence="9">Belongs to the ATPase alpha/beta chains family. T3SS ATPase subfamily.</text>
</comment>
<dbReference type="InterPro" id="IPR000194">
    <property type="entry name" value="ATPase_F1/V1/A1_a/bsu_nucl-bd"/>
</dbReference>
<dbReference type="PROSITE" id="PS00152">
    <property type="entry name" value="ATPASE_ALPHA_BETA"/>
    <property type="match status" value="1"/>
</dbReference>
<evidence type="ECO:0000256" key="8">
    <source>
        <dbReference type="ARBA" id="ARBA00023026"/>
    </source>
</evidence>
<dbReference type="PANTHER" id="PTHR15184:SF9">
    <property type="entry name" value="SPI-1 TYPE 3 SECRETION SYSTEM ATPASE"/>
    <property type="match status" value="1"/>
</dbReference>
<evidence type="ECO:0000256" key="3">
    <source>
        <dbReference type="ARBA" id="ARBA00022490"/>
    </source>
</evidence>
<dbReference type="InterPro" id="IPR050053">
    <property type="entry name" value="ATPase_alpha/beta_chains"/>
</dbReference>
<keyword evidence="5" id="KW-0067">ATP-binding</keyword>
<dbReference type="InterPro" id="IPR040627">
    <property type="entry name" value="T3SS_ATPase_C"/>
</dbReference>
<evidence type="ECO:0000256" key="6">
    <source>
        <dbReference type="ARBA" id="ARBA00022927"/>
    </source>
</evidence>
<comment type="caution">
    <text evidence="13">The sequence shown here is derived from an EMBL/GenBank/DDBJ whole genome shotgun (WGS) entry which is preliminary data.</text>
</comment>
<dbReference type="InterPro" id="IPR027417">
    <property type="entry name" value="P-loop_NTPase"/>
</dbReference>
<dbReference type="EC" id="7.4.2.8" evidence="10"/>
<evidence type="ECO:0000256" key="2">
    <source>
        <dbReference type="ARBA" id="ARBA00022448"/>
    </source>
</evidence>
<evidence type="ECO:0000256" key="11">
    <source>
        <dbReference type="ARBA" id="ARBA00034006"/>
    </source>
</evidence>
<evidence type="ECO:0000256" key="9">
    <source>
        <dbReference type="ARBA" id="ARBA00024342"/>
    </source>
</evidence>
<evidence type="ECO:0000256" key="1">
    <source>
        <dbReference type="ARBA" id="ARBA00004496"/>
    </source>
</evidence>
<dbReference type="CDD" id="cd01136">
    <property type="entry name" value="ATPase_flagellum-secretory_path_III"/>
    <property type="match status" value="1"/>
</dbReference>
<keyword evidence="4" id="KW-0547">Nucleotide-binding</keyword>
<accession>A0ABU3KTU4</accession>
<organism evidence="13 14">
    <name type="scientific">Rhodoferax potami</name>
    <dbReference type="NCBI Taxonomy" id="3068338"/>
    <lineage>
        <taxon>Bacteria</taxon>
        <taxon>Pseudomonadati</taxon>
        <taxon>Pseudomonadota</taxon>
        <taxon>Betaproteobacteria</taxon>
        <taxon>Burkholderiales</taxon>
        <taxon>Comamonadaceae</taxon>
        <taxon>Rhodoferax</taxon>
    </lineage>
</organism>
<dbReference type="Pfam" id="PF00006">
    <property type="entry name" value="ATP-synt_ab"/>
    <property type="match status" value="1"/>
</dbReference>
<dbReference type="InterPro" id="IPR013380">
    <property type="entry name" value="ATPase_T3SS_SctN"/>
</dbReference>
<dbReference type="SUPFAM" id="SSF52540">
    <property type="entry name" value="P-loop containing nucleoside triphosphate hydrolases"/>
    <property type="match status" value="1"/>
</dbReference>
<evidence type="ECO:0000256" key="5">
    <source>
        <dbReference type="ARBA" id="ARBA00022840"/>
    </source>
</evidence>
<keyword evidence="3" id="KW-0963">Cytoplasm</keyword>
<dbReference type="NCBIfam" id="TIGR01026">
    <property type="entry name" value="fliI_yscN"/>
    <property type="match status" value="1"/>
</dbReference>
<keyword evidence="8" id="KW-0843">Virulence</keyword>
<dbReference type="InterPro" id="IPR020003">
    <property type="entry name" value="ATPase_a/bsu_AS"/>
</dbReference>
<keyword evidence="2" id="KW-0813">Transport</keyword>
<comment type="subcellular location">
    <subcellularLocation>
        <location evidence="1">Cytoplasm</location>
    </subcellularLocation>
</comment>
<name>A0ABU3KTU4_9BURK</name>
<evidence type="ECO:0000256" key="10">
    <source>
        <dbReference type="ARBA" id="ARBA00024382"/>
    </source>
</evidence>
<evidence type="ECO:0000256" key="4">
    <source>
        <dbReference type="ARBA" id="ARBA00022741"/>
    </source>
</evidence>
<protein>
    <recommendedName>
        <fullName evidence="10">protein-secreting ATPase</fullName>
        <ecNumber evidence="10">7.4.2.8</ecNumber>
    </recommendedName>
</protein>
<dbReference type="NCBIfam" id="TIGR02546">
    <property type="entry name" value="III_secr_ATP"/>
    <property type="match status" value="1"/>
</dbReference>
<dbReference type="InterPro" id="IPR003593">
    <property type="entry name" value="AAA+_ATPase"/>
</dbReference>
<evidence type="ECO:0000313" key="13">
    <source>
        <dbReference type="EMBL" id="MDT7520738.1"/>
    </source>
</evidence>
<dbReference type="SMART" id="SM00382">
    <property type="entry name" value="AAA"/>
    <property type="match status" value="1"/>
</dbReference>
<dbReference type="PANTHER" id="PTHR15184">
    <property type="entry name" value="ATP SYNTHASE"/>
    <property type="match status" value="1"/>
</dbReference>
<keyword evidence="14" id="KW-1185">Reference proteome</keyword>
<proteinExistence type="inferred from homology"/>
<evidence type="ECO:0000313" key="14">
    <source>
        <dbReference type="Proteomes" id="UP001321700"/>
    </source>
</evidence>
<dbReference type="RefSeq" id="WP_313876402.1">
    <property type="nucleotide sequence ID" value="NZ_JAVBIK010000003.1"/>
</dbReference>
<comment type="catalytic activity">
    <reaction evidence="11">
        <text>ATP + H2O + cellular proteinSide 1 = ADP + phosphate + cellular proteinSide 2.</text>
        <dbReference type="EC" id="7.4.2.8"/>
    </reaction>
</comment>
<gene>
    <name evidence="13" type="primary">sctN</name>
    <name evidence="13" type="ORF">RAE19_19030</name>
</gene>
<evidence type="ECO:0000259" key="12">
    <source>
        <dbReference type="SMART" id="SM00382"/>
    </source>
</evidence>
<evidence type="ECO:0000256" key="7">
    <source>
        <dbReference type="ARBA" id="ARBA00022967"/>
    </source>
</evidence>
<dbReference type="Pfam" id="PF18269">
    <property type="entry name" value="T3SS_ATPase_C"/>
    <property type="match status" value="1"/>
</dbReference>
<keyword evidence="6" id="KW-0653">Protein transport</keyword>
<keyword evidence="7" id="KW-1278">Translocase</keyword>
<dbReference type="NCBIfam" id="NF005391">
    <property type="entry name" value="PRK06936.1"/>
    <property type="match status" value="1"/>
</dbReference>
<reference evidence="13 14" key="1">
    <citation type="submission" date="2023-08" db="EMBL/GenBank/DDBJ databases">
        <title>Rhodoferax potami sp. nov. and Rhodoferax mekongensis sp. nov., isolated from the Mekong River in Thailand.</title>
        <authorList>
            <person name="Kitikhun S."/>
            <person name="Charoenyingcharoen P."/>
            <person name="Siriarchawattana P."/>
            <person name="Likhitrattanapisal S."/>
            <person name="Nilsakha T."/>
            <person name="Chanpet A."/>
            <person name="Rattanawaree P."/>
            <person name="Ingsriswang S."/>
        </authorList>
    </citation>
    <scope>NUCLEOTIDE SEQUENCE [LARGE SCALE GENOMIC DNA]</scope>
    <source>
        <strain evidence="13 14">TBRC 17660</strain>
    </source>
</reference>
<dbReference type="EMBL" id="JAVBIK010000003">
    <property type="protein sequence ID" value="MDT7520738.1"/>
    <property type="molecule type" value="Genomic_DNA"/>
</dbReference>
<dbReference type="InterPro" id="IPR005714">
    <property type="entry name" value="ATPase_T3SS_FliI/YscN"/>
</dbReference>
<dbReference type="Gene3D" id="3.40.50.12240">
    <property type="match status" value="1"/>
</dbReference>
<sequence>MLNGSDAERVHANSLLRKPLAFAASLNDALETASIVSVRGRVKEVLGTVIRATASSARIGEMCVLHTPGEVFRLEAEVIGFSDGDALPAPVGDMRGVSSSTIVIPAGHAHKVSVGMGLLGRVVDGFGRPLDGGSLPQAEAFYPVYADAPHPLQRRMIDRPMHMGVRVLDGMLACGEGQRLGIFAAAGCGKSTLMGMLAKNAEVDVTVIALIGERGREVREFVERELGAEGMKRAVVVCSTSEKAPMERLKAGFVATAIAEYFRDRGMRVLLLMDSLTRLARAQREIGLMAGEPPTRRGFPPSVFAMLPRLLERAGMNERGSITAIYTVLVEGDDMNEPVADESRSILDGHIVLSRKLAAAGQYPAVDVLASVSRVMNSVISEHHRRGAEAVRALMAKHDEVELLVRLGEYKRGSDALADHAIDRMADIRAFLCQRPSEYTSAAEMLRQLGAAAA</sequence>
<dbReference type="Proteomes" id="UP001321700">
    <property type="component" value="Unassembled WGS sequence"/>
</dbReference>